<feature type="domain" description="PapC-like C-terminal" evidence="14">
    <location>
        <begin position="755"/>
        <end position="819"/>
    </location>
</feature>
<accession>A0A158SXY3</accession>
<dbReference type="PANTHER" id="PTHR30451">
    <property type="entry name" value="OUTER MEMBRANE USHER PROTEIN"/>
    <property type="match status" value="1"/>
</dbReference>
<dbReference type="InterPro" id="IPR018030">
    <property type="entry name" value="Fimbrial_membr_usher_CS"/>
</dbReference>
<evidence type="ECO:0000256" key="11">
    <source>
        <dbReference type="ARBA" id="ARBA00072542"/>
    </source>
</evidence>
<dbReference type="EMBL" id="JMQP01000002">
    <property type="protein sequence ID" value="KIS35727.1"/>
    <property type="molecule type" value="Genomic_DNA"/>
</dbReference>
<comment type="similarity">
    <text evidence="2 12">Belongs to the fimbrial export usher family.</text>
</comment>
<evidence type="ECO:0000256" key="9">
    <source>
        <dbReference type="ARBA" id="ARBA00023237"/>
    </source>
</evidence>
<feature type="signal peptide" evidence="13">
    <location>
        <begin position="1"/>
        <end position="26"/>
    </location>
</feature>
<evidence type="ECO:0000256" key="4">
    <source>
        <dbReference type="ARBA" id="ARBA00022452"/>
    </source>
</evidence>
<dbReference type="Gene3D" id="2.60.40.2610">
    <property type="entry name" value="Outer membrane usher protein FimD, plug domain"/>
    <property type="match status" value="1"/>
</dbReference>
<keyword evidence="8" id="KW-1015">Disulfide bond</keyword>
<evidence type="ECO:0000256" key="1">
    <source>
        <dbReference type="ARBA" id="ARBA00004571"/>
    </source>
</evidence>
<dbReference type="PANTHER" id="PTHR30451:SF5">
    <property type="entry name" value="SLR0019 PROTEIN"/>
    <property type="match status" value="1"/>
</dbReference>
<reference evidence="16 17" key="1">
    <citation type="submission" date="2014-05" db="EMBL/GenBank/DDBJ databases">
        <title>Methylome analysis of the phasevarions of Haemophilus influenzae.</title>
        <authorList>
            <person name="Atack J.M."/>
            <person name="Fox K.L."/>
            <person name="Power P.M."/>
            <person name="Clark T."/>
            <person name="Jurcisek J."/>
            <person name="Korlach J."/>
            <person name="Bakaletz L.O."/>
            <person name="Jennings M.P."/>
        </authorList>
    </citation>
    <scope>NUCLEOTIDE SEQUENCE [LARGE SCALE GENOMIC DNA]</scope>
    <source>
        <strain evidence="16 17">1209</strain>
    </source>
</reference>
<keyword evidence="5 12" id="KW-0812">Transmembrane</keyword>
<evidence type="ECO:0000256" key="10">
    <source>
        <dbReference type="ARBA" id="ARBA00059415"/>
    </source>
</evidence>
<gene>
    <name evidence="16" type="primary">htrE</name>
    <name evidence="16" type="ORF">NTHI1209_01335</name>
</gene>
<evidence type="ECO:0000256" key="2">
    <source>
        <dbReference type="ARBA" id="ARBA00008064"/>
    </source>
</evidence>
<evidence type="ECO:0000313" key="16">
    <source>
        <dbReference type="EMBL" id="KIS35727.1"/>
    </source>
</evidence>
<dbReference type="Pfam" id="PF00577">
    <property type="entry name" value="Usher"/>
    <property type="match status" value="1"/>
</dbReference>
<comment type="function">
    <text evidence="10">Essential for piliation.</text>
</comment>
<feature type="domain" description="PapC N-terminal" evidence="15">
    <location>
        <begin position="29"/>
        <end position="173"/>
    </location>
</feature>
<dbReference type="InterPro" id="IPR025885">
    <property type="entry name" value="PapC_N"/>
</dbReference>
<sequence length="837" mass="92731">MKTKNFPLNKIAFACTLLLANPLAWAEDQFDASLWGGGSVLGIDFARFNVKNAVLPGRYEAQIYVNNEEKGESDIIFADNPATGRAELCFTPKLQEMLDLMDEAIVKSPNAGDDTCVFASEAIPKGTFDYQGGDMKLKLELPQALTIRRPRGYIAPSRWQTGTNAAFANYDINYYRSDNPEVKSESLYVGLRGGVNLGNWALRHNGSFSRFENHSSSGFTDKGKNHYERGDTYLQRDFALLRGNVTVGDFFSTARIGENFGMRGLRIASDDRMLAPSQRGFAPVVRGVANTNAKVSIKQNGYTIYQITVPAGPFVINDLYASGYSGDLTVEIQESDGKVRSFIVPFSNLAPLMRVGHLRYQLAGGRYRIDSRTFDERVLQGVLQYGLTNHLTLNSSLLYTRHYRAGLFGFGLNTPIGAFSADATWSHAEFPLKKVSKNGYSLHGSYSINFNEIGTNLTLAAYRYSSRDFYTLSDTIGLNRTFKQFSGAYLPEIYRPKNQFQVSLSQSLGNWGNLYLSGQTYNYWEKRGTNTQYQLAYANRFHILNYSINLSQSIDKETGKRDNSIYLSLSLPLGDNHSADSSYSRSGNDINQRLGVNGSFGERHQWSYGINASRNNQGYRSYDANLAHNNSIGSYRASYSRDSLKNRSTSLGVSGAVVAHKQGITLSQPVGESFAIIHAKDAAGAKVESGANVSLDYFGNAVVPYTSPYEINYIGINPSDAEANVEFEATERQIIPRANSISLVDFRTGKNTMVLFNLTLPNGEPVPMASTAQDSEGAFVGDVVQGGVLFANKLTQPKGELIVKWGERESEQCRFQYQVDLDNAQIQNHDIQCKTAE</sequence>
<proteinExistence type="inferred from homology"/>
<evidence type="ECO:0000256" key="7">
    <source>
        <dbReference type="ARBA" id="ARBA00023136"/>
    </source>
</evidence>
<dbReference type="InterPro" id="IPR042186">
    <property type="entry name" value="FimD_plug_dom"/>
</dbReference>
<dbReference type="InterPro" id="IPR043142">
    <property type="entry name" value="PapC-like_C_sf"/>
</dbReference>
<evidence type="ECO:0000256" key="5">
    <source>
        <dbReference type="ARBA" id="ARBA00022692"/>
    </source>
</evidence>
<dbReference type="Proteomes" id="UP000050700">
    <property type="component" value="Unassembled WGS sequence"/>
</dbReference>
<dbReference type="InterPro" id="IPR000015">
    <property type="entry name" value="Fimb_usher"/>
</dbReference>
<dbReference type="Gene3D" id="2.60.40.3110">
    <property type="match status" value="1"/>
</dbReference>
<dbReference type="InterPro" id="IPR037224">
    <property type="entry name" value="PapC_N_sf"/>
</dbReference>
<dbReference type="Pfam" id="PF13953">
    <property type="entry name" value="PapC_C"/>
    <property type="match status" value="1"/>
</dbReference>
<dbReference type="RefSeq" id="WP_059358329.1">
    <property type="nucleotide sequence ID" value="NZ_CP135819.1"/>
</dbReference>
<dbReference type="Gene3D" id="2.60.40.2070">
    <property type="match status" value="1"/>
</dbReference>
<name>A0A158SXY3_HAEIF</name>
<evidence type="ECO:0000259" key="15">
    <source>
        <dbReference type="Pfam" id="PF13954"/>
    </source>
</evidence>
<comment type="subcellular location">
    <subcellularLocation>
        <location evidence="1 12">Cell outer membrane</location>
        <topology evidence="1 12">Multi-pass membrane protein</topology>
    </subcellularLocation>
</comment>
<keyword evidence="6 13" id="KW-0732">Signal</keyword>
<dbReference type="Gene3D" id="3.10.20.410">
    <property type="match status" value="1"/>
</dbReference>
<organism evidence="16 17">
    <name type="scientific">Haemophilus influenzae</name>
    <dbReference type="NCBI Taxonomy" id="727"/>
    <lineage>
        <taxon>Bacteria</taxon>
        <taxon>Pseudomonadati</taxon>
        <taxon>Pseudomonadota</taxon>
        <taxon>Gammaproteobacteria</taxon>
        <taxon>Pasteurellales</taxon>
        <taxon>Pasteurellaceae</taxon>
        <taxon>Haemophilus</taxon>
    </lineage>
</organism>
<dbReference type="GO" id="GO:0009297">
    <property type="term" value="P:pilus assembly"/>
    <property type="evidence" value="ECO:0007669"/>
    <property type="project" value="InterPro"/>
</dbReference>
<dbReference type="GO" id="GO:0009279">
    <property type="term" value="C:cell outer membrane"/>
    <property type="evidence" value="ECO:0007669"/>
    <property type="project" value="UniProtKB-SubCell"/>
</dbReference>
<dbReference type="GO" id="GO:0015473">
    <property type="term" value="F:fimbrial usher porin activity"/>
    <property type="evidence" value="ECO:0007669"/>
    <property type="project" value="InterPro"/>
</dbReference>
<evidence type="ECO:0000259" key="14">
    <source>
        <dbReference type="Pfam" id="PF13953"/>
    </source>
</evidence>
<keyword evidence="7 12" id="KW-0472">Membrane</keyword>
<evidence type="ECO:0000256" key="12">
    <source>
        <dbReference type="RuleBase" id="RU003884"/>
    </source>
</evidence>
<evidence type="ECO:0000256" key="13">
    <source>
        <dbReference type="SAM" id="SignalP"/>
    </source>
</evidence>
<dbReference type="Pfam" id="PF13954">
    <property type="entry name" value="PapC_N"/>
    <property type="match status" value="1"/>
</dbReference>
<feature type="chain" id="PRO_5007632661" description="Outer membrane usher protein HifC" evidence="13">
    <location>
        <begin position="27"/>
        <end position="837"/>
    </location>
</feature>
<evidence type="ECO:0000256" key="3">
    <source>
        <dbReference type="ARBA" id="ARBA00022448"/>
    </source>
</evidence>
<keyword evidence="16" id="KW-0346">Stress response</keyword>
<dbReference type="PROSITE" id="PS01151">
    <property type="entry name" value="FIMBRIAL_USHER"/>
    <property type="match status" value="1"/>
</dbReference>
<evidence type="ECO:0000256" key="8">
    <source>
        <dbReference type="ARBA" id="ARBA00023157"/>
    </source>
</evidence>
<dbReference type="PATRIC" id="fig|727.582.peg.1226"/>
<dbReference type="InterPro" id="IPR025949">
    <property type="entry name" value="PapC-like_C"/>
</dbReference>
<dbReference type="SUPFAM" id="SSF141729">
    <property type="entry name" value="FimD N-terminal domain-like"/>
    <property type="match status" value="1"/>
</dbReference>
<evidence type="ECO:0000313" key="17">
    <source>
        <dbReference type="Proteomes" id="UP000050700"/>
    </source>
</evidence>
<dbReference type="FunFam" id="2.60.40.3110:FF:000001">
    <property type="entry name" value="Putative fimbrial outer membrane usher"/>
    <property type="match status" value="1"/>
</dbReference>
<keyword evidence="9 12" id="KW-0998">Cell outer membrane</keyword>
<keyword evidence="3 12" id="KW-0813">Transport</keyword>
<protein>
    <recommendedName>
        <fullName evidence="11">Outer membrane usher protein HifC</fullName>
    </recommendedName>
</protein>
<comment type="caution">
    <text evidence="16">The sequence shown here is derived from an EMBL/GenBank/DDBJ whole genome shotgun (WGS) entry which is preliminary data.</text>
</comment>
<dbReference type="AlphaFoldDB" id="A0A158SXY3"/>
<evidence type="ECO:0000256" key="6">
    <source>
        <dbReference type="ARBA" id="ARBA00022729"/>
    </source>
</evidence>
<keyword evidence="4" id="KW-1134">Transmembrane beta strand</keyword>
<keyword evidence="12" id="KW-1029">Fimbrium biogenesis</keyword>